<evidence type="ECO:0000313" key="1">
    <source>
        <dbReference type="EMBL" id="EKB51204.1"/>
    </source>
</evidence>
<dbReference type="AlphaFoldDB" id="K1M4R9"/>
<dbReference type="EMBL" id="AMGM01000002">
    <property type="protein sequence ID" value="EKB51204.1"/>
    <property type="molecule type" value="Genomic_DNA"/>
</dbReference>
<comment type="caution">
    <text evidence="1">The sequence shown here is derived from an EMBL/GenBank/DDBJ whole genome shotgun (WGS) entry which is preliminary data.</text>
</comment>
<accession>K1M4R9</accession>
<name>K1M4R9_CECL9</name>
<gene>
    <name evidence="1" type="ORF">B879_00255</name>
</gene>
<protein>
    <recommendedName>
        <fullName evidence="3">Lipocalin-like domain-containing protein</fullName>
    </recommendedName>
</protein>
<evidence type="ECO:0008006" key="3">
    <source>
        <dbReference type="Google" id="ProtNLM"/>
    </source>
</evidence>
<reference evidence="1 2" key="1">
    <citation type="journal article" date="2012" name="J. Bacteriol.">
        <title>Draft Genome Sequence of Cecembia lonarensis Strain LW9T, Isolated from Lonar Lake, a Haloalkaline Lake in India.</title>
        <authorList>
            <person name="Shivaji S."/>
            <person name="Ara S."/>
            <person name="Singh A."/>
            <person name="Pinnaka A.K."/>
        </authorList>
    </citation>
    <scope>NUCLEOTIDE SEQUENCE [LARGE SCALE GENOMIC DNA]</scope>
    <source>
        <strain evidence="1 2">LW9</strain>
    </source>
</reference>
<sequence length="165" mass="18811">MSLALFTAIFYSCQENEQPFVHPIIGEWESDAGQPFIQLYLEGVEKTPSEFGMEVFQLNETDARIFMEEYLQNQVLGPINLGSGKIVFDGNNSFRTSGSQGIWSLFNSDTRLRLKAENLPLDQYDFDILTLSANKLELKFDATFELIEEGANEVYNFMVLINLTK</sequence>
<keyword evidence="2" id="KW-1185">Reference proteome</keyword>
<proteinExistence type="predicted"/>
<organism evidence="1 2">
    <name type="scientific">Cecembia lonarensis (strain CCUG 58316 / KCTC 22772 / LW9)</name>
    <dbReference type="NCBI Taxonomy" id="1225176"/>
    <lineage>
        <taxon>Bacteria</taxon>
        <taxon>Pseudomonadati</taxon>
        <taxon>Bacteroidota</taxon>
        <taxon>Cytophagia</taxon>
        <taxon>Cytophagales</taxon>
        <taxon>Cyclobacteriaceae</taxon>
        <taxon>Cecembia</taxon>
    </lineage>
</organism>
<dbReference type="Proteomes" id="UP000004478">
    <property type="component" value="Unassembled WGS sequence"/>
</dbReference>
<evidence type="ECO:0000313" key="2">
    <source>
        <dbReference type="Proteomes" id="UP000004478"/>
    </source>
</evidence>